<sequence>MLPVVLAAIFVAGCLAIQALHKWADQLSEGLGLLLSVLAVFLGIVWLAERAPPQHVERSAAHPASATTLYGGVRPGLHASATQDAHSAMAGPASYSN</sequence>
<protein>
    <submittedName>
        <fullName evidence="2">Uncharacterized protein</fullName>
    </submittedName>
</protein>
<dbReference type="Proteomes" id="UP000245926">
    <property type="component" value="Chromosome"/>
</dbReference>
<reference evidence="3" key="1">
    <citation type="submission" date="2018-05" db="EMBL/GenBank/DDBJ databases">
        <title>Complete Genome Sequence of Methylobacterium sp. 17SD2-17.</title>
        <authorList>
            <person name="Srinivasan S."/>
        </authorList>
    </citation>
    <scope>NUCLEOTIDE SEQUENCE [LARGE SCALE GENOMIC DNA]</scope>
    <source>
        <strain evidence="3">17SD2-17</strain>
    </source>
</reference>
<organism evidence="2 3">
    <name type="scientific">Methylobacterium durans</name>
    <dbReference type="NCBI Taxonomy" id="2202825"/>
    <lineage>
        <taxon>Bacteria</taxon>
        <taxon>Pseudomonadati</taxon>
        <taxon>Pseudomonadota</taxon>
        <taxon>Alphaproteobacteria</taxon>
        <taxon>Hyphomicrobiales</taxon>
        <taxon>Methylobacteriaceae</taxon>
        <taxon>Methylobacterium</taxon>
    </lineage>
</organism>
<evidence type="ECO:0000256" key="1">
    <source>
        <dbReference type="SAM" id="Phobius"/>
    </source>
</evidence>
<keyword evidence="1" id="KW-1133">Transmembrane helix</keyword>
<keyword evidence="1" id="KW-0472">Membrane</keyword>
<keyword evidence="1" id="KW-0812">Transmembrane</keyword>
<evidence type="ECO:0000313" key="3">
    <source>
        <dbReference type="Proteomes" id="UP000245926"/>
    </source>
</evidence>
<gene>
    <name evidence="2" type="ORF">DK389_30305</name>
</gene>
<dbReference type="EMBL" id="CP029550">
    <property type="protein sequence ID" value="AWN44014.1"/>
    <property type="molecule type" value="Genomic_DNA"/>
</dbReference>
<feature type="transmembrane region" description="Helical" evidence="1">
    <location>
        <begin position="29"/>
        <end position="48"/>
    </location>
</feature>
<keyword evidence="3" id="KW-1185">Reference proteome</keyword>
<accession>A0A2U8WCV9</accession>
<evidence type="ECO:0000313" key="2">
    <source>
        <dbReference type="EMBL" id="AWN44014.1"/>
    </source>
</evidence>
<dbReference type="AlphaFoldDB" id="A0A2U8WCV9"/>
<dbReference type="KEGG" id="mets:DK389_30305"/>
<proteinExistence type="predicted"/>
<name>A0A2U8WCV9_9HYPH</name>